<evidence type="ECO:0000313" key="10">
    <source>
        <dbReference type="Proteomes" id="UP000069272"/>
    </source>
</evidence>
<comment type="function">
    <text evidence="8">Plays a role in the sugar gustatory response.</text>
</comment>
<dbReference type="RefSeq" id="XP_035779898.1">
    <property type="nucleotide sequence ID" value="XM_035924005.1"/>
</dbReference>
<dbReference type="InterPro" id="IPR009318">
    <property type="entry name" value="Gustatory_rcpt"/>
</dbReference>
<dbReference type="KEGG" id="aali:118460042"/>
<evidence type="ECO:0000313" key="9">
    <source>
        <dbReference type="EnsemblMetazoa" id="AALB015695-PA"/>
    </source>
</evidence>
<dbReference type="AlphaFoldDB" id="A0A182G0B6"/>
<dbReference type="GO" id="GO:0007165">
    <property type="term" value="P:signal transduction"/>
    <property type="evidence" value="ECO:0007669"/>
    <property type="project" value="UniProtKB-KW"/>
</dbReference>
<dbReference type="GO" id="GO:0033041">
    <property type="term" value="F:sweet taste receptor activity"/>
    <property type="evidence" value="ECO:0007669"/>
    <property type="project" value="TreeGrafter"/>
</dbReference>
<keyword evidence="3" id="KW-1003">Cell membrane</keyword>
<name>A0A182G0B6_ANOAL</name>
<reference evidence="9" key="2">
    <citation type="submission" date="2022-08" db="UniProtKB">
        <authorList>
            <consortium name="EnsemblMetazoa"/>
        </authorList>
    </citation>
    <scope>IDENTIFICATION</scope>
    <source>
        <strain evidence="9">STECLA/ALBI9_A</strain>
    </source>
</reference>
<keyword evidence="4" id="KW-0812">Transmembrane</keyword>
<evidence type="ECO:0000256" key="4">
    <source>
        <dbReference type="ARBA" id="ARBA00022692"/>
    </source>
</evidence>
<dbReference type="GO" id="GO:0005886">
    <property type="term" value="C:plasma membrane"/>
    <property type="evidence" value="ECO:0007669"/>
    <property type="project" value="UniProtKB-SubCell"/>
</dbReference>
<protein>
    <recommendedName>
        <fullName evidence="8">Gustatory receptor</fullName>
    </recommendedName>
</protein>
<evidence type="ECO:0000256" key="2">
    <source>
        <dbReference type="ARBA" id="ARBA00005327"/>
    </source>
</evidence>
<dbReference type="PANTHER" id="PTHR21421:SF34">
    <property type="entry name" value="GUSTATORY RECEPTOR FOR SUGAR TASTE 61A-RELATED"/>
    <property type="match status" value="1"/>
</dbReference>
<evidence type="ECO:0000256" key="6">
    <source>
        <dbReference type="ARBA" id="ARBA00023136"/>
    </source>
</evidence>
<dbReference type="PANTHER" id="PTHR21421">
    <property type="entry name" value="GUSTATORY RECEPTOR"/>
    <property type="match status" value="1"/>
</dbReference>
<evidence type="ECO:0000256" key="5">
    <source>
        <dbReference type="ARBA" id="ARBA00022989"/>
    </source>
</evidence>
<keyword evidence="7 8" id="KW-0675">Receptor</keyword>
<evidence type="ECO:0000256" key="8">
    <source>
        <dbReference type="PIRNR" id="PIRNR038981"/>
    </source>
</evidence>
<organism evidence="9 10">
    <name type="scientific">Anopheles albimanus</name>
    <name type="common">New world malaria mosquito</name>
    <dbReference type="NCBI Taxonomy" id="7167"/>
    <lineage>
        <taxon>Eukaryota</taxon>
        <taxon>Metazoa</taxon>
        <taxon>Ecdysozoa</taxon>
        <taxon>Arthropoda</taxon>
        <taxon>Hexapoda</taxon>
        <taxon>Insecta</taxon>
        <taxon>Pterygota</taxon>
        <taxon>Neoptera</taxon>
        <taxon>Endopterygota</taxon>
        <taxon>Diptera</taxon>
        <taxon>Nematocera</taxon>
        <taxon>Culicoidea</taxon>
        <taxon>Culicidae</taxon>
        <taxon>Anophelinae</taxon>
        <taxon>Anopheles</taxon>
    </lineage>
</organism>
<evidence type="ECO:0000256" key="1">
    <source>
        <dbReference type="ARBA" id="ARBA00004651"/>
    </source>
</evidence>
<dbReference type="PIRSF" id="PIRSF038981">
    <property type="entry name" value="GRP"/>
    <property type="match status" value="1"/>
</dbReference>
<sequence>MIEVDPGVRFPPPVYRGVPASTRWQWLRKRRNVTFVRAAEEIDEWKERFYLAIGSVLRWARLFGVFPLTNITAPSTDSDGLQFRYLSLPVLLCALAAGGGLMVMIAALIRLERIGFNALNIAEPIFFGMCTLLNVLFARLALQWRDFMRYWNQREEFFFARPYGAVNLRRRILSMTSGVLVLALVEHVMYVINQVHNVHQENLTCRYNASNPVRLYAMLTFSSVYSSLPYHPLLTAYLLYITVSLTFLWTFTDLFIMLLATGIACRFGQLNRRIDSNLRSGSQAIWSELRTHYVGLIELAERTNRVIGPLVIVSCANDMYFLCLQTLNTVETKASPINEWYFRYSFTFLILRTSLKLWYTAEVDERSMQTHQLVQQIRSEFYNDELDILRIFSQSGVSISGMGFFDINRKIFLGMAGSILTYELVLLRFHSSSKGVGVDNPCSYRE</sequence>
<evidence type="ECO:0000256" key="7">
    <source>
        <dbReference type="ARBA" id="ARBA00023170"/>
    </source>
</evidence>
<comment type="similarity">
    <text evidence="2">Belongs to the insect chemoreceptor superfamily. Gustatory receptor (GR) family. Gr5a subfamily.</text>
</comment>
<dbReference type="VEuPathDB" id="VectorBase:AALB20_035606"/>
<dbReference type="GeneID" id="118460042"/>
<accession>A0A182G0B6</accession>
<keyword evidence="8" id="KW-0807">Transducer</keyword>
<evidence type="ECO:0000256" key="3">
    <source>
        <dbReference type="ARBA" id="ARBA00022475"/>
    </source>
</evidence>
<dbReference type="VEuPathDB" id="VectorBase:AALB015695"/>
<proteinExistence type="inferred from homology"/>
<keyword evidence="6" id="KW-0472">Membrane</keyword>
<dbReference type="Proteomes" id="UP000069272">
    <property type="component" value="Chromosome 2R"/>
</dbReference>
<dbReference type="EnsemblMetazoa" id="AALB015695-RA">
    <property type="protein sequence ID" value="AALB015695-PA"/>
    <property type="gene ID" value="AALB015695"/>
</dbReference>
<comment type="subcellular location">
    <subcellularLocation>
        <location evidence="1">Cell membrane</location>
        <topology evidence="1">Multi-pass membrane protein</topology>
    </subcellularLocation>
</comment>
<dbReference type="OrthoDB" id="5800391at2759"/>
<keyword evidence="5" id="KW-1133">Transmembrane helix</keyword>
<dbReference type="Pfam" id="PF06151">
    <property type="entry name" value="Trehalose_recp"/>
    <property type="match status" value="1"/>
</dbReference>
<reference evidence="9 10" key="1">
    <citation type="journal article" date="2017" name="G3 (Bethesda)">
        <title>The Physical Genome Mapping of Anopheles albimanus Corrected Scaffold Misassemblies and Identified Interarm Rearrangements in Genus Anopheles.</title>
        <authorList>
            <person name="Artemov G.N."/>
            <person name="Peery A.N."/>
            <person name="Jiang X."/>
            <person name="Tu Z."/>
            <person name="Stegniy V.N."/>
            <person name="Sharakhova M.V."/>
            <person name="Sharakhov I.V."/>
        </authorList>
    </citation>
    <scope>NUCLEOTIDE SEQUENCE [LARGE SCALE GENOMIC DNA]</scope>
    <source>
        <strain evidence="9 10">ALBI9_A</strain>
    </source>
</reference>
<keyword evidence="10" id="KW-1185">Reference proteome</keyword>
<dbReference type="STRING" id="7167.A0A182G0B6"/>